<evidence type="ECO:0000313" key="7">
    <source>
        <dbReference type="Proteomes" id="UP000504604"/>
    </source>
</evidence>
<evidence type="ECO:0000256" key="1">
    <source>
        <dbReference type="ARBA" id="ARBA00010240"/>
    </source>
</evidence>
<dbReference type="EC" id="3.1.1.-" evidence="4"/>
<keyword evidence="5" id="KW-1133">Transmembrane helix</keyword>
<feature type="short sequence motif" description="GXSXG" evidence="3">
    <location>
        <begin position="85"/>
        <end position="89"/>
    </location>
</feature>
<protein>
    <recommendedName>
        <fullName evidence="4">Patatin</fullName>
        <ecNumber evidence="4">3.1.1.-</ecNumber>
    </recommendedName>
</protein>
<evidence type="ECO:0000256" key="3">
    <source>
        <dbReference type="PROSITE-ProRule" id="PRU01161"/>
    </source>
</evidence>
<dbReference type="GO" id="GO:0004620">
    <property type="term" value="F:phospholipase activity"/>
    <property type="evidence" value="ECO:0007669"/>
    <property type="project" value="TreeGrafter"/>
</dbReference>
<keyword evidence="2 3" id="KW-0443">Lipid metabolism</keyword>
<dbReference type="Proteomes" id="UP000504604">
    <property type="component" value="Linkage group LG8"/>
</dbReference>
<keyword evidence="3 4" id="KW-0378">Hydrolase</keyword>
<dbReference type="InterPro" id="IPR016035">
    <property type="entry name" value="Acyl_Trfase/lysoPLipase"/>
</dbReference>
<feature type="domain" description="PNPLA" evidence="6">
    <location>
        <begin position="43"/>
        <end position="291"/>
    </location>
</feature>
<feature type="short sequence motif" description="DGA/G" evidence="3">
    <location>
        <begin position="278"/>
        <end position="280"/>
    </location>
</feature>
<feature type="transmembrane region" description="Helical" evidence="5">
    <location>
        <begin position="12"/>
        <end position="32"/>
    </location>
</feature>
<reference evidence="8" key="1">
    <citation type="submission" date="2025-08" db="UniProtKB">
        <authorList>
            <consortium name="RefSeq"/>
        </authorList>
    </citation>
    <scope>IDENTIFICATION</scope>
</reference>
<dbReference type="Gene3D" id="3.40.1090.10">
    <property type="entry name" value="Cytosolic phospholipase A2 catalytic domain"/>
    <property type="match status" value="1"/>
</dbReference>
<feature type="active site" description="Proton acceptor" evidence="3">
    <location>
        <position position="278"/>
    </location>
</feature>
<evidence type="ECO:0000256" key="2">
    <source>
        <dbReference type="ARBA" id="ARBA00023098"/>
    </source>
</evidence>
<dbReference type="OrthoDB" id="1658288at2759"/>
<comment type="function">
    <text evidence="4">Lipolytic acyl hydrolase (LAH).</text>
</comment>
<keyword evidence="5" id="KW-0472">Membrane</keyword>
<dbReference type="AlphaFoldDB" id="A0A8M8V4U3"/>
<dbReference type="GO" id="GO:0016042">
    <property type="term" value="P:lipid catabolic process"/>
    <property type="evidence" value="ECO:0007669"/>
    <property type="project" value="UniProtKB-UniRule"/>
</dbReference>
<comment type="domain">
    <text evidence="4">The nitrogen atoms of the two glycine residues in the GGXR motif define the oxyanion hole, and stabilize the oxyanion that forms during the nucleophilic attack by the catalytic serine during substrate cleavage.</text>
</comment>
<feature type="active site" description="Nucleophile" evidence="3">
    <location>
        <position position="87"/>
    </location>
</feature>
<accession>A0A8M8V4U3</accession>
<keyword evidence="3 4" id="KW-0442">Lipid degradation</keyword>
<dbReference type="SUPFAM" id="SSF52151">
    <property type="entry name" value="FabD/lysophospholipase-like"/>
    <property type="match status" value="1"/>
</dbReference>
<sequence>METARACMPQALLSLIGVKVVSNCGFVRWLLIRPRKGSIVTVLSIDGGGIRGIIPATILAFLESKLQERDGPESRLADYFDIVAGTSTGGLLATMITAPNEEKRPIYAAKDIVDFYLQHCPGLFPGCRLILIFAMFYRYSSINRSRHNLLKTFKNLFGPKYNGRYLRTLLREQLGELTIKETLTDLVIPAFDIKRLQPVIFTTTDVCIFSICILLPQVDAKINAHLLQILGQAKEKAYRNANLSDICIGTSAAPTYLPAHYFETIDEGGKVTSYDLIDGGVAANNPSQTLIAISHISSGILAGDSEYVQMDPLDSSKILVLSLGTGIVKQAHEYNAETAARWGLFGWVYKKGNIPLLDVFGDASSDMVDIHVSTLFQSLHTQNNYLRIQVV</sequence>
<dbReference type="Pfam" id="PF01734">
    <property type="entry name" value="Patatin"/>
    <property type="match status" value="1"/>
</dbReference>
<evidence type="ECO:0000256" key="5">
    <source>
        <dbReference type="SAM" id="Phobius"/>
    </source>
</evidence>
<dbReference type="InterPro" id="IPR002641">
    <property type="entry name" value="PNPLA_dom"/>
</dbReference>
<dbReference type="PANTHER" id="PTHR32176">
    <property type="entry name" value="XYLOSE ISOMERASE"/>
    <property type="match status" value="1"/>
</dbReference>
<dbReference type="PROSITE" id="PS51635">
    <property type="entry name" value="PNPLA"/>
    <property type="match status" value="1"/>
</dbReference>
<feature type="transmembrane region" description="Helical" evidence="5">
    <location>
        <begin position="116"/>
        <end position="137"/>
    </location>
</feature>
<dbReference type="GeneID" id="105167582"/>
<keyword evidence="5" id="KW-0812">Transmembrane</keyword>
<feature type="transmembrane region" description="Helical" evidence="5">
    <location>
        <begin position="38"/>
        <end position="64"/>
    </location>
</feature>
<name>A0A8M8V4U3_SESIN</name>
<comment type="similarity">
    <text evidence="1 4">Belongs to the patatin family.</text>
</comment>
<dbReference type="GO" id="GO:0047372">
    <property type="term" value="F:monoacylglycerol lipase activity"/>
    <property type="evidence" value="ECO:0007669"/>
    <property type="project" value="TreeGrafter"/>
</dbReference>
<dbReference type="PANTHER" id="PTHR32176:SF99">
    <property type="entry name" value="PATATIN"/>
    <property type="match status" value="1"/>
</dbReference>
<evidence type="ECO:0000256" key="4">
    <source>
        <dbReference type="RuleBase" id="RU361262"/>
    </source>
</evidence>
<evidence type="ECO:0000313" key="8">
    <source>
        <dbReference type="RefSeq" id="XP_020551440.1"/>
    </source>
</evidence>
<keyword evidence="7" id="KW-1185">Reference proteome</keyword>
<evidence type="ECO:0000259" key="6">
    <source>
        <dbReference type="PROSITE" id="PS51635"/>
    </source>
</evidence>
<dbReference type="RefSeq" id="XP_020551440.1">
    <property type="nucleotide sequence ID" value="XM_020695781.1"/>
</dbReference>
<dbReference type="KEGG" id="sind:105167582"/>
<feature type="short sequence motif" description="GXGXXG" evidence="3">
    <location>
        <begin position="47"/>
        <end position="52"/>
    </location>
</feature>
<proteinExistence type="inferred from homology"/>
<gene>
    <name evidence="8" type="primary">LOC105167582</name>
</gene>
<organism evidence="7 8">
    <name type="scientific">Sesamum indicum</name>
    <name type="common">Oriental sesame</name>
    <name type="synonym">Sesamum orientale</name>
    <dbReference type="NCBI Taxonomy" id="4182"/>
    <lineage>
        <taxon>Eukaryota</taxon>
        <taxon>Viridiplantae</taxon>
        <taxon>Streptophyta</taxon>
        <taxon>Embryophyta</taxon>
        <taxon>Tracheophyta</taxon>
        <taxon>Spermatophyta</taxon>
        <taxon>Magnoliopsida</taxon>
        <taxon>eudicotyledons</taxon>
        <taxon>Gunneridae</taxon>
        <taxon>Pentapetalae</taxon>
        <taxon>asterids</taxon>
        <taxon>lamiids</taxon>
        <taxon>Lamiales</taxon>
        <taxon>Pedaliaceae</taxon>
        <taxon>Sesamum</taxon>
    </lineage>
</organism>